<protein>
    <recommendedName>
        <fullName evidence="3">DUF433 domain-containing protein</fullName>
    </recommendedName>
</protein>
<dbReference type="InterPro" id="IPR009057">
    <property type="entry name" value="Homeodomain-like_sf"/>
</dbReference>
<evidence type="ECO:0000313" key="1">
    <source>
        <dbReference type="EMBL" id="SNQ49357.1"/>
    </source>
</evidence>
<dbReference type="SUPFAM" id="SSF46689">
    <property type="entry name" value="Homeodomain-like"/>
    <property type="match status" value="1"/>
</dbReference>
<dbReference type="OrthoDB" id="5147072at2"/>
<accession>A0A2I2KUK8</accession>
<dbReference type="Pfam" id="PF04255">
    <property type="entry name" value="DUF433"/>
    <property type="match status" value="1"/>
</dbReference>
<evidence type="ECO:0008006" key="3">
    <source>
        <dbReference type="Google" id="ProtNLM"/>
    </source>
</evidence>
<dbReference type="EMBL" id="FZMO01000247">
    <property type="protein sequence ID" value="SNQ49357.1"/>
    <property type="molecule type" value="Genomic_DNA"/>
</dbReference>
<dbReference type="InterPro" id="IPR007367">
    <property type="entry name" value="DUF433"/>
</dbReference>
<dbReference type="RefSeq" id="WP_101832865.1">
    <property type="nucleotide sequence ID" value="NZ_FZMO01000247.1"/>
</dbReference>
<gene>
    <name evidence="1" type="ORF">FRACA_3200009</name>
</gene>
<sequence>MMHYIRQNENILAGEPVITGTRIPVERLAYLVKSGYTEENLKREFGGINVKKIRGALYELASLGLERLR</sequence>
<dbReference type="AlphaFoldDB" id="A0A2I2KUK8"/>
<dbReference type="InterPro" id="IPR036388">
    <property type="entry name" value="WH-like_DNA-bd_sf"/>
</dbReference>
<dbReference type="Proteomes" id="UP000234331">
    <property type="component" value="Unassembled WGS sequence"/>
</dbReference>
<proteinExistence type="predicted"/>
<organism evidence="1 2">
    <name type="scientific">Frankia canadensis</name>
    <dbReference type="NCBI Taxonomy" id="1836972"/>
    <lineage>
        <taxon>Bacteria</taxon>
        <taxon>Bacillati</taxon>
        <taxon>Actinomycetota</taxon>
        <taxon>Actinomycetes</taxon>
        <taxon>Frankiales</taxon>
        <taxon>Frankiaceae</taxon>
        <taxon>Frankia</taxon>
    </lineage>
</organism>
<keyword evidence="2" id="KW-1185">Reference proteome</keyword>
<dbReference type="Gene3D" id="1.10.10.10">
    <property type="entry name" value="Winged helix-like DNA-binding domain superfamily/Winged helix DNA-binding domain"/>
    <property type="match status" value="1"/>
</dbReference>
<name>A0A2I2KUK8_9ACTN</name>
<evidence type="ECO:0000313" key="2">
    <source>
        <dbReference type="Proteomes" id="UP000234331"/>
    </source>
</evidence>
<reference evidence="1 2" key="1">
    <citation type="submission" date="2017-06" db="EMBL/GenBank/DDBJ databases">
        <authorList>
            <person name="Kim H.J."/>
            <person name="Triplett B.A."/>
        </authorList>
    </citation>
    <scope>NUCLEOTIDE SEQUENCE [LARGE SCALE GENOMIC DNA]</scope>
    <source>
        <strain evidence="1">FRACA_ARgP5</strain>
    </source>
</reference>